<dbReference type="OrthoDB" id="6308742at2"/>
<dbReference type="Proteomes" id="UP000076587">
    <property type="component" value="Unassembled WGS sequence"/>
</dbReference>
<evidence type="ECO:0000313" key="2">
    <source>
        <dbReference type="EMBL" id="KZN47439.1"/>
    </source>
</evidence>
<dbReference type="PATRIC" id="fig|1365253.3.peg.2379"/>
<accession>A0A161XW66</accession>
<evidence type="ECO:0000313" key="3">
    <source>
        <dbReference type="Proteomes" id="UP000076587"/>
    </source>
</evidence>
<feature type="signal peptide" evidence="1">
    <location>
        <begin position="1"/>
        <end position="18"/>
    </location>
</feature>
<dbReference type="RefSeq" id="WP_063377057.1">
    <property type="nucleotide sequence ID" value="NZ_AUXT01000154.1"/>
</dbReference>
<reference evidence="2 3" key="1">
    <citation type="submission" date="2013-07" db="EMBL/GenBank/DDBJ databases">
        <title>Comparative Genomic and Metabolomic Analysis of Twelve Strains of Pseudoalteromonas luteoviolacea.</title>
        <authorList>
            <person name="Vynne N.G."/>
            <person name="Mansson M."/>
            <person name="Gram L."/>
        </authorList>
    </citation>
    <scope>NUCLEOTIDE SEQUENCE [LARGE SCALE GENOMIC DNA]</scope>
    <source>
        <strain evidence="2 3">NCIMB 1942</strain>
    </source>
</reference>
<keyword evidence="1" id="KW-0732">Signal</keyword>
<feature type="chain" id="PRO_5007829862" evidence="1">
    <location>
        <begin position="19"/>
        <end position="157"/>
    </location>
</feature>
<comment type="caution">
    <text evidence="2">The sequence shown here is derived from an EMBL/GenBank/DDBJ whole genome shotgun (WGS) entry which is preliminary data.</text>
</comment>
<dbReference type="AlphaFoldDB" id="A0A161XW66"/>
<dbReference type="EMBL" id="AUXT01000154">
    <property type="protein sequence ID" value="KZN47439.1"/>
    <property type="molecule type" value="Genomic_DNA"/>
</dbReference>
<organism evidence="2 3">
    <name type="scientific">Pseudoalteromonas luteoviolacea NCIMB 1942</name>
    <dbReference type="NCBI Taxonomy" id="1365253"/>
    <lineage>
        <taxon>Bacteria</taxon>
        <taxon>Pseudomonadati</taxon>
        <taxon>Pseudomonadota</taxon>
        <taxon>Gammaproteobacteria</taxon>
        <taxon>Alteromonadales</taxon>
        <taxon>Pseudoalteromonadaceae</taxon>
        <taxon>Pseudoalteromonas</taxon>
    </lineage>
</organism>
<sequence>MKKWIIICSALFSATCMAKEANTLFTVHSVELNQQNKPKTRTLFEKGERFQIENMADKSVRTIYMNKKVKGVFLEAGNYCYSSVFISQSQRAPIANPICFTISNEHVNIIGTFVIGTRVTTKGAYALIVDIKQNYEEIAQTANKPHAKPVPLFKPAD</sequence>
<name>A0A161XW66_9GAMM</name>
<evidence type="ECO:0000256" key="1">
    <source>
        <dbReference type="SAM" id="SignalP"/>
    </source>
</evidence>
<proteinExistence type="predicted"/>
<gene>
    <name evidence="2" type="ORF">N482_09780</name>
</gene>
<protein>
    <submittedName>
        <fullName evidence="2">Uncharacterized protein</fullName>
    </submittedName>
</protein>